<feature type="compositionally biased region" description="Basic and acidic residues" evidence="1">
    <location>
        <begin position="84"/>
        <end position="93"/>
    </location>
</feature>
<feature type="compositionally biased region" description="Basic residues" evidence="1">
    <location>
        <begin position="139"/>
        <end position="153"/>
    </location>
</feature>
<feature type="region of interest" description="Disordered" evidence="1">
    <location>
        <begin position="1"/>
        <end position="261"/>
    </location>
</feature>
<gene>
    <name evidence="2" type="ORF">AVDCRST_MAG01-01-4060</name>
</gene>
<feature type="compositionally biased region" description="Basic residues" evidence="1">
    <location>
        <begin position="221"/>
        <end position="232"/>
    </location>
</feature>
<dbReference type="EMBL" id="CADCUW010000527">
    <property type="protein sequence ID" value="CAA9445735.1"/>
    <property type="molecule type" value="Genomic_DNA"/>
</dbReference>
<feature type="non-terminal residue" evidence="2">
    <location>
        <position position="1"/>
    </location>
</feature>
<proteinExistence type="predicted"/>
<accession>A0A6J4QIG3</accession>
<name>A0A6J4QIG3_9ACTN</name>
<feature type="compositionally biased region" description="Gly residues" evidence="1">
    <location>
        <begin position="98"/>
        <end position="109"/>
    </location>
</feature>
<evidence type="ECO:0000256" key="1">
    <source>
        <dbReference type="SAM" id="MobiDB-lite"/>
    </source>
</evidence>
<organism evidence="2">
    <name type="scientific">uncultured Rubrobacteraceae bacterium</name>
    <dbReference type="NCBI Taxonomy" id="349277"/>
    <lineage>
        <taxon>Bacteria</taxon>
        <taxon>Bacillati</taxon>
        <taxon>Actinomycetota</taxon>
        <taxon>Rubrobacteria</taxon>
        <taxon>Rubrobacterales</taxon>
        <taxon>Rubrobacteraceae</taxon>
        <taxon>environmental samples</taxon>
    </lineage>
</organism>
<sequence>EARGYHGGHARHRLRDGAGVPAPRAPGNGVRPERGGDRAGGGPSRGGARRRAPDGATLRRRRPGSGADAVGGGREARRGGGRLDQQRRADQPEPRPLGAGGRGFRGGGSHQRSGRDAWLEGDDAGDAGAGPRPDLQHGGPRRRRHGLPRRGRVRRDQVRGDLPHQGARQGGEAYPGAGRLPEPRYRGDGPYLRGGSRERAARSQLPGGPRRDHGAFSGGAHPRRRPPRRAHRLAAETQARLAPREDPVRQTRSLRPRGQQV</sequence>
<evidence type="ECO:0000313" key="2">
    <source>
        <dbReference type="EMBL" id="CAA9445735.1"/>
    </source>
</evidence>
<reference evidence="2" key="1">
    <citation type="submission" date="2020-02" db="EMBL/GenBank/DDBJ databases">
        <authorList>
            <person name="Meier V. D."/>
        </authorList>
    </citation>
    <scope>NUCLEOTIDE SEQUENCE</scope>
    <source>
        <strain evidence="2">AVDCRST_MAG01</strain>
    </source>
</reference>
<dbReference type="AlphaFoldDB" id="A0A6J4QIG3"/>
<feature type="non-terminal residue" evidence="2">
    <location>
        <position position="261"/>
    </location>
</feature>
<protein>
    <submittedName>
        <fullName evidence="2">Uncharacterized protein</fullName>
    </submittedName>
</protein>
<feature type="compositionally biased region" description="Basic residues" evidence="1">
    <location>
        <begin position="1"/>
        <end position="14"/>
    </location>
</feature>